<dbReference type="EMBL" id="ML220114">
    <property type="protein sequence ID" value="TGZ82726.1"/>
    <property type="molecule type" value="Genomic_DNA"/>
</dbReference>
<dbReference type="GO" id="GO:0005684">
    <property type="term" value="C:U2-type spliceosomal complex"/>
    <property type="evidence" value="ECO:0007669"/>
    <property type="project" value="TreeGrafter"/>
</dbReference>
<organism evidence="4 5">
    <name type="scientific">Ascodesmis nigricans</name>
    <dbReference type="NCBI Taxonomy" id="341454"/>
    <lineage>
        <taxon>Eukaryota</taxon>
        <taxon>Fungi</taxon>
        <taxon>Dikarya</taxon>
        <taxon>Ascomycota</taxon>
        <taxon>Pezizomycotina</taxon>
        <taxon>Pezizomycetes</taxon>
        <taxon>Pezizales</taxon>
        <taxon>Ascodesmidaceae</taxon>
        <taxon>Ascodesmis</taxon>
    </lineage>
</organism>
<evidence type="ECO:0000256" key="1">
    <source>
        <dbReference type="ARBA" id="ARBA00011069"/>
    </source>
</evidence>
<feature type="region of interest" description="Disordered" evidence="3">
    <location>
        <begin position="250"/>
        <end position="281"/>
    </location>
</feature>
<evidence type="ECO:0000313" key="5">
    <source>
        <dbReference type="Proteomes" id="UP000298138"/>
    </source>
</evidence>
<dbReference type="Pfam" id="PF09736">
    <property type="entry name" value="Bud13"/>
    <property type="match status" value="1"/>
</dbReference>
<dbReference type="GO" id="GO:0003723">
    <property type="term" value="F:RNA binding"/>
    <property type="evidence" value="ECO:0007669"/>
    <property type="project" value="TreeGrafter"/>
</dbReference>
<dbReference type="AlphaFoldDB" id="A0A4S2N195"/>
<proteinExistence type="inferred from homology"/>
<protein>
    <recommendedName>
        <fullName evidence="6">Pre-mRNA-splicing factor CWC26</fullName>
    </recommendedName>
</protein>
<feature type="coiled-coil region" evidence="2">
    <location>
        <begin position="168"/>
        <end position="215"/>
    </location>
</feature>
<comment type="similarity">
    <text evidence="1">Belongs to the CWC26 family.</text>
</comment>
<evidence type="ECO:0000256" key="3">
    <source>
        <dbReference type="SAM" id="MobiDB-lite"/>
    </source>
</evidence>
<evidence type="ECO:0008006" key="6">
    <source>
        <dbReference type="Google" id="ProtNLM"/>
    </source>
</evidence>
<gene>
    <name evidence="4" type="ORF">EX30DRAFT_328512</name>
</gene>
<name>A0A4S2N195_9PEZI</name>
<dbReference type="STRING" id="341454.A0A4S2N195"/>
<dbReference type="InterPro" id="IPR051112">
    <property type="entry name" value="CWC26_splicing_factor"/>
</dbReference>
<dbReference type="InterPro" id="IPR018609">
    <property type="entry name" value="Bud13"/>
</dbReference>
<dbReference type="GO" id="GO:0000398">
    <property type="term" value="P:mRNA splicing, via spliceosome"/>
    <property type="evidence" value="ECO:0007669"/>
    <property type="project" value="TreeGrafter"/>
</dbReference>
<keyword evidence="5" id="KW-1185">Reference proteome</keyword>
<dbReference type="GO" id="GO:0070274">
    <property type="term" value="C:RES complex"/>
    <property type="evidence" value="ECO:0007669"/>
    <property type="project" value="TreeGrafter"/>
</dbReference>
<feature type="compositionally biased region" description="Low complexity" evidence="3">
    <location>
        <begin position="11"/>
        <end position="22"/>
    </location>
</feature>
<sequence>MSSNLAAYLAKNYLNADPPSNSKPKKKKRKHESSSGLIIADDDAPTWSATNANSDTEDTPIIAGTSTSFRKAKKSNWILANTNETAEADAIIASNRDNSKPADDVEALPDPGVVKMESGAHAGLQTAAQVSAQLAAAKRKEEARFAAMDPSVTGMGQETIYRDASGRIINIAMARAEARKKAEEEEEKVARVREMQKGEVQKIEEEERRKKLQEAKYMTLARYRDDEEMNREMKEEERWADPALAFLTKRKDGARSKTGRKTYQGAAPPNRFGIRPGHRWDGVDRGNGFEKKWFLAQNKLKEKKELQYTSMMDID</sequence>
<dbReference type="PANTHER" id="PTHR31809:SF0">
    <property type="entry name" value="BUD13 HOMOLOG"/>
    <property type="match status" value="1"/>
</dbReference>
<keyword evidence="2" id="KW-0175">Coiled coil</keyword>
<dbReference type="Proteomes" id="UP000298138">
    <property type="component" value="Unassembled WGS sequence"/>
</dbReference>
<evidence type="ECO:0000256" key="2">
    <source>
        <dbReference type="SAM" id="Coils"/>
    </source>
</evidence>
<dbReference type="OrthoDB" id="6022at2759"/>
<dbReference type="PANTHER" id="PTHR31809">
    <property type="entry name" value="BUD13 HOMOLOG"/>
    <property type="match status" value="1"/>
</dbReference>
<accession>A0A4S2N195</accession>
<dbReference type="InParanoid" id="A0A4S2N195"/>
<evidence type="ECO:0000313" key="4">
    <source>
        <dbReference type="EMBL" id="TGZ82726.1"/>
    </source>
</evidence>
<feature type="region of interest" description="Disordered" evidence="3">
    <location>
        <begin position="11"/>
        <end position="61"/>
    </location>
</feature>
<reference evidence="4 5" key="1">
    <citation type="submission" date="2019-04" db="EMBL/GenBank/DDBJ databases">
        <title>Comparative genomics and transcriptomics to analyze fruiting body development in filamentous ascomycetes.</title>
        <authorList>
            <consortium name="DOE Joint Genome Institute"/>
            <person name="Lutkenhaus R."/>
            <person name="Traeger S."/>
            <person name="Breuer J."/>
            <person name="Kuo A."/>
            <person name="Lipzen A."/>
            <person name="Pangilinan J."/>
            <person name="Dilworth D."/>
            <person name="Sandor L."/>
            <person name="Poggeler S."/>
            <person name="Barry K."/>
            <person name="Grigoriev I.V."/>
            <person name="Nowrousian M."/>
        </authorList>
    </citation>
    <scope>NUCLEOTIDE SEQUENCE [LARGE SCALE GENOMIC DNA]</scope>
    <source>
        <strain evidence="4 5">CBS 389.68</strain>
    </source>
</reference>
<dbReference type="FunCoup" id="A0A4S2N195">
    <property type="interactions" value="68"/>
</dbReference>